<accession>A0ABU8VK51</accession>
<feature type="compositionally biased region" description="Basic and acidic residues" evidence="1">
    <location>
        <begin position="45"/>
        <end position="55"/>
    </location>
</feature>
<keyword evidence="4" id="KW-1185">Reference proteome</keyword>
<feature type="region of interest" description="Disordered" evidence="1">
    <location>
        <begin position="23"/>
        <end position="119"/>
    </location>
</feature>
<name>A0ABU8VK51_9BURK</name>
<evidence type="ECO:0000256" key="1">
    <source>
        <dbReference type="SAM" id="MobiDB-lite"/>
    </source>
</evidence>
<dbReference type="EMBL" id="JBBKZU010000011">
    <property type="protein sequence ID" value="MEJ8814028.1"/>
    <property type="molecule type" value="Genomic_DNA"/>
</dbReference>
<protein>
    <recommendedName>
        <fullName evidence="5">Cell envelope biogenesis protein TolA</fullName>
    </recommendedName>
</protein>
<organism evidence="3 4">
    <name type="scientific">Variovorax ureilyticus</name>
    <dbReference type="NCBI Taxonomy" id="1836198"/>
    <lineage>
        <taxon>Bacteria</taxon>
        <taxon>Pseudomonadati</taxon>
        <taxon>Pseudomonadota</taxon>
        <taxon>Betaproteobacteria</taxon>
        <taxon>Burkholderiales</taxon>
        <taxon>Comamonadaceae</taxon>
        <taxon>Variovorax</taxon>
    </lineage>
</organism>
<feature type="signal peptide" evidence="2">
    <location>
        <begin position="1"/>
        <end position="22"/>
    </location>
</feature>
<proteinExistence type="predicted"/>
<dbReference type="RefSeq" id="WP_340359259.1">
    <property type="nucleotide sequence ID" value="NZ_JBBKZU010000011.1"/>
</dbReference>
<evidence type="ECO:0000313" key="4">
    <source>
        <dbReference type="Proteomes" id="UP001365846"/>
    </source>
</evidence>
<evidence type="ECO:0008006" key="5">
    <source>
        <dbReference type="Google" id="ProtNLM"/>
    </source>
</evidence>
<feature type="chain" id="PRO_5046120261" description="Cell envelope biogenesis protein TolA" evidence="2">
    <location>
        <begin position="23"/>
        <end position="119"/>
    </location>
</feature>
<comment type="caution">
    <text evidence="3">The sequence shown here is derived from an EMBL/GenBank/DDBJ whole genome shotgun (WGS) entry which is preliminary data.</text>
</comment>
<dbReference type="Proteomes" id="UP001365846">
    <property type="component" value="Unassembled WGS sequence"/>
</dbReference>
<evidence type="ECO:0000313" key="3">
    <source>
        <dbReference type="EMBL" id="MEJ8814028.1"/>
    </source>
</evidence>
<reference evidence="3 4" key="1">
    <citation type="submission" date="2024-03" db="EMBL/GenBank/DDBJ databases">
        <title>Novel species of the genus Variovorax.</title>
        <authorList>
            <person name="Liu Q."/>
            <person name="Xin Y.-H."/>
        </authorList>
    </citation>
    <scope>NUCLEOTIDE SEQUENCE [LARGE SCALE GENOMIC DNA]</scope>
    <source>
        <strain evidence="3 4">KACC 18899</strain>
    </source>
</reference>
<keyword evidence="2" id="KW-0732">Signal</keyword>
<evidence type="ECO:0000256" key="2">
    <source>
        <dbReference type="SAM" id="SignalP"/>
    </source>
</evidence>
<sequence length="119" mass="12288">MRKILLTAGLALIPMIASTAFAQSSGEVDPAQGKARPVAPTTPAERSEARGERKTTGAAAARGPQIGEGQTQPTAAPKVSREDRKAANSKRRAATGQANKSGELSRGGNTDAPEQQKKP</sequence>
<gene>
    <name evidence="3" type="ORF">WKW77_23290</name>
</gene>